<dbReference type="InterPro" id="IPR011102">
    <property type="entry name" value="Sig_transdc_His_kinase_HWE"/>
</dbReference>
<evidence type="ECO:0000313" key="11">
    <source>
        <dbReference type="Proteomes" id="UP000194664"/>
    </source>
</evidence>
<evidence type="ECO:0000256" key="2">
    <source>
        <dbReference type="ARBA" id="ARBA00012438"/>
    </source>
</evidence>
<evidence type="ECO:0000256" key="4">
    <source>
        <dbReference type="ARBA" id="ARBA00022679"/>
    </source>
</evidence>
<dbReference type="Pfam" id="PF07536">
    <property type="entry name" value="HWE_HK"/>
    <property type="match status" value="1"/>
</dbReference>
<comment type="caution">
    <text evidence="10">The sequence shown here is derived from an EMBL/GenBank/DDBJ whole genome shotgun (WGS) entry which is preliminary data.</text>
</comment>
<dbReference type="SMART" id="SM00911">
    <property type="entry name" value="HWE_HK"/>
    <property type="match status" value="1"/>
</dbReference>
<dbReference type="SUPFAM" id="SSF55781">
    <property type="entry name" value="GAF domain-like"/>
    <property type="match status" value="1"/>
</dbReference>
<proteinExistence type="predicted"/>
<keyword evidence="4" id="KW-0808">Transferase</keyword>
<keyword evidence="7" id="KW-0067">ATP-binding</keyword>
<sequence length="379" mass="41040">MTINNVNVSDADRLAALHGTGLLDSPSEEVFDRPVRIASHIFGTPIALLSFVDERRQFFKSQLGLPADVAQARETPLSHSFCQHVVENKEPLVVTDAREVDELRDNKAISDLDVISYLGVPVKEPGGEILGSFCVIENQPRKWTDAELEILEDLAKGIETELELRAQLQRAAAAEAQTKLLTQELNHRVKNLFTVVSGIASMTLRTAETVKDARKTLVERIQALANAHALIQPALSGNPSQDKGATLDVLVTNIIKPYLNDGLNIRIQGPSFGLTGTATTAMALVIHELATNAAKYGALSVDAGSLNIEWSLTDDELMLIWHEQNGPTIAQAPTSSGFGSTLITSTIHQDLGGTCDKLWDADGLKCTVTVPRDRLAQQG</sequence>
<evidence type="ECO:0000256" key="7">
    <source>
        <dbReference type="ARBA" id="ARBA00022840"/>
    </source>
</evidence>
<dbReference type="InterPro" id="IPR029016">
    <property type="entry name" value="GAF-like_dom_sf"/>
</dbReference>
<evidence type="ECO:0000256" key="6">
    <source>
        <dbReference type="ARBA" id="ARBA00022777"/>
    </source>
</evidence>
<dbReference type="EMBL" id="MSPP01000006">
    <property type="protein sequence ID" value="OUD08319.1"/>
    <property type="molecule type" value="Genomic_DNA"/>
</dbReference>
<dbReference type="InterPro" id="IPR036890">
    <property type="entry name" value="HATPase_C_sf"/>
</dbReference>
<keyword evidence="5" id="KW-0547">Nucleotide-binding</keyword>
<dbReference type="Proteomes" id="UP000194664">
    <property type="component" value="Unassembled WGS sequence"/>
</dbReference>
<evidence type="ECO:0000256" key="5">
    <source>
        <dbReference type="ARBA" id="ARBA00022741"/>
    </source>
</evidence>
<dbReference type="Gene3D" id="3.30.565.10">
    <property type="entry name" value="Histidine kinase-like ATPase, C-terminal domain"/>
    <property type="match status" value="1"/>
</dbReference>
<evidence type="ECO:0000256" key="1">
    <source>
        <dbReference type="ARBA" id="ARBA00000085"/>
    </source>
</evidence>
<dbReference type="SUPFAM" id="SSF55874">
    <property type="entry name" value="ATPase domain of HSP90 chaperone/DNA topoisomerase II/histidine kinase"/>
    <property type="match status" value="1"/>
</dbReference>
<organism evidence="10 11">
    <name type="scientific">Marivivens niveibacter</name>
    <dbReference type="NCBI Taxonomy" id="1930667"/>
    <lineage>
        <taxon>Bacteria</taxon>
        <taxon>Pseudomonadati</taxon>
        <taxon>Pseudomonadota</taxon>
        <taxon>Alphaproteobacteria</taxon>
        <taxon>Rhodobacterales</taxon>
        <taxon>Paracoccaceae</taxon>
        <taxon>Marivivens group</taxon>
        <taxon>Marivivens</taxon>
    </lineage>
</organism>
<dbReference type="GO" id="GO:0005524">
    <property type="term" value="F:ATP binding"/>
    <property type="evidence" value="ECO:0007669"/>
    <property type="project" value="UniProtKB-KW"/>
</dbReference>
<reference evidence="10 11" key="1">
    <citation type="submission" date="2016-12" db="EMBL/GenBank/DDBJ databases">
        <title>The draft genome sequence of HSLHS2.</title>
        <authorList>
            <person name="Hu D."/>
            <person name="Wang L."/>
            <person name="Shao Z."/>
        </authorList>
    </citation>
    <scope>NUCLEOTIDE SEQUENCE [LARGE SCALE GENOMIC DNA]</scope>
    <source>
        <strain evidence="10">MCCC 1A06712</strain>
    </source>
</reference>
<evidence type="ECO:0000256" key="3">
    <source>
        <dbReference type="ARBA" id="ARBA00022553"/>
    </source>
</evidence>
<dbReference type="RefSeq" id="WP_086452351.1">
    <property type="nucleotide sequence ID" value="NZ_MSPP01000006.1"/>
</dbReference>
<dbReference type="EC" id="2.7.13.3" evidence="2"/>
<accession>A0A251WV07</accession>
<dbReference type="Gene3D" id="3.30.450.40">
    <property type="match status" value="1"/>
</dbReference>
<keyword evidence="6" id="KW-0418">Kinase</keyword>
<dbReference type="PANTHER" id="PTHR41523">
    <property type="entry name" value="TWO-COMPONENT SYSTEM SENSOR PROTEIN"/>
    <property type="match status" value="1"/>
</dbReference>
<dbReference type="AlphaFoldDB" id="A0A251WV07"/>
<protein>
    <recommendedName>
        <fullName evidence="2">histidine kinase</fullName>
        <ecNumber evidence="2">2.7.13.3</ecNumber>
    </recommendedName>
</protein>
<dbReference type="SMART" id="SM00065">
    <property type="entry name" value="GAF"/>
    <property type="match status" value="1"/>
</dbReference>
<evidence type="ECO:0000259" key="9">
    <source>
        <dbReference type="SMART" id="SM00911"/>
    </source>
</evidence>
<dbReference type="GO" id="GO:0004673">
    <property type="term" value="F:protein histidine kinase activity"/>
    <property type="evidence" value="ECO:0007669"/>
    <property type="project" value="UniProtKB-EC"/>
</dbReference>
<name>A0A251WV07_9RHOB</name>
<evidence type="ECO:0000313" key="10">
    <source>
        <dbReference type="EMBL" id="OUD08319.1"/>
    </source>
</evidence>
<keyword evidence="11" id="KW-1185">Reference proteome</keyword>
<feature type="domain" description="Signal transduction histidine kinase HWE region" evidence="9">
    <location>
        <begin position="184"/>
        <end position="271"/>
    </location>
</feature>
<feature type="domain" description="GAF" evidence="8">
    <location>
        <begin position="26"/>
        <end position="172"/>
    </location>
</feature>
<dbReference type="InterPro" id="IPR003018">
    <property type="entry name" value="GAF"/>
</dbReference>
<comment type="catalytic activity">
    <reaction evidence="1">
        <text>ATP + protein L-histidine = ADP + protein N-phospho-L-histidine.</text>
        <dbReference type="EC" id="2.7.13.3"/>
    </reaction>
</comment>
<keyword evidence="3" id="KW-0597">Phosphoprotein</keyword>
<evidence type="ECO:0000259" key="8">
    <source>
        <dbReference type="SMART" id="SM00065"/>
    </source>
</evidence>
<dbReference type="Pfam" id="PF01590">
    <property type="entry name" value="GAF"/>
    <property type="match status" value="1"/>
</dbReference>
<dbReference type="OrthoDB" id="9816309at2"/>
<dbReference type="PANTHER" id="PTHR41523:SF8">
    <property type="entry name" value="ETHYLENE RESPONSE SENSOR PROTEIN"/>
    <property type="match status" value="1"/>
</dbReference>
<gene>
    <name evidence="10" type="ORF">BVC71_14200</name>
</gene>